<name>A0A7J6TS51_PEROL</name>
<comment type="caution">
    <text evidence="2">The sequence shown here is derived from an EMBL/GenBank/DDBJ whole genome shotgun (WGS) entry which is preliminary data.</text>
</comment>
<evidence type="ECO:0000313" key="2">
    <source>
        <dbReference type="EMBL" id="KAF4747905.1"/>
    </source>
</evidence>
<keyword evidence="1" id="KW-1133">Transmembrane helix</keyword>
<sequence length="128" mass="14121">ENRGCCRPMMKSCSCCCCCIWTRPMCPMRLKGRHKAQIAYGVVILISASVWAWLQAVERHPLPDVDLGRDDDVHWPVVLIHSCSLDQSVVSLPVPTLGGPFEASVVDSCYDREHQVALKAAGATMKLP</sequence>
<feature type="transmembrane region" description="Helical" evidence="1">
    <location>
        <begin position="38"/>
        <end position="54"/>
    </location>
</feature>
<reference evidence="2 3" key="1">
    <citation type="submission" date="2020-04" db="EMBL/GenBank/DDBJ databases">
        <title>Perkinsus olseni comparative genomics.</title>
        <authorList>
            <person name="Bogema D.R."/>
        </authorList>
    </citation>
    <scope>NUCLEOTIDE SEQUENCE [LARGE SCALE GENOMIC DNA]</scope>
    <source>
        <strain evidence="2 3">ATCC PRA-207</strain>
    </source>
</reference>
<keyword evidence="3" id="KW-1185">Reference proteome</keyword>
<organism evidence="2 3">
    <name type="scientific">Perkinsus olseni</name>
    <name type="common">Perkinsus atlanticus</name>
    <dbReference type="NCBI Taxonomy" id="32597"/>
    <lineage>
        <taxon>Eukaryota</taxon>
        <taxon>Sar</taxon>
        <taxon>Alveolata</taxon>
        <taxon>Perkinsozoa</taxon>
        <taxon>Perkinsea</taxon>
        <taxon>Perkinsida</taxon>
        <taxon>Perkinsidae</taxon>
        <taxon>Perkinsus</taxon>
    </lineage>
</organism>
<accession>A0A7J6TS51</accession>
<gene>
    <name evidence="2" type="ORF">FOZ63_020823</name>
</gene>
<feature type="non-terminal residue" evidence="2">
    <location>
        <position position="1"/>
    </location>
</feature>
<keyword evidence="1" id="KW-0812">Transmembrane</keyword>
<dbReference type="AlphaFoldDB" id="A0A7J6TS51"/>
<evidence type="ECO:0000256" key="1">
    <source>
        <dbReference type="SAM" id="Phobius"/>
    </source>
</evidence>
<dbReference type="Proteomes" id="UP000553632">
    <property type="component" value="Unassembled WGS sequence"/>
</dbReference>
<protein>
    <submittedName>
        <fullName evidence="2">Uncharacterized protein</fullName>
    </submittedName>
</protein>
<keyword evidence="1" id="KW-0472">Membrane</keyword>
<evidence type="ECO:0000313" key="3">
    <source>
        <dbReference type="Proteomes" id="UP000553632"/>
    </source>
</evidence>
<feature type="non-terminal residue" evidence="2">
    <location>
        <position position="128"/>
    </location>
</feature>
<proteinExistence type="predicted"/>
<dbReference type="EMBL" id="JABANO010008817">
    <property type="protein sequence ID" value="KAF4747905.1"/>
    <property type="molecule type" value="Genomic_DNA"/>
</dbReference>